<sequence length="259" mass="26922">MCIAKFATMQTFIILAAAVKLELIPEWPLLPDDTADRGRLLLTGRRQCQDVYNPLCLTVSSDVQEKQYKRMSFECVVLTSSVTEVGKQGFMLGTMGYLAIRSRSSALSLGEQSFKRVNAQNTTRGRGSLIIVYEGGARTKSQVSEGAQCFDRTTLTEATACAAPTASPTAIPTDSPTVSPTATPTASPTARPTASPTPGAAPRPITAATPTTSPTVGPTAGPTPSPTATPAAGPTASPTASISATGDPPPSQEHSRRAL</sequence>
<comment type="caution">
    <text evidence="3">The sequence shown here is derived from an EMBL/GenBank/DDBJ whole genome shotgun (WGS) entry which is preliminary data.</text>
</comment>
<reference evidence="3" key="1">
    <citation type="submission" date="2023-10" db="EMBL/GenBank/DDBJ databases">
        <authorList>
            <person name="Chen Y."/>
            <person name="Shah S."/>
            <person name="Dougan E. K."/>
            <person name="Thang M."/>
            <person name="Chan C."/>
        </authorList>
    </citation>
    <scope>NUCLEOTIDE SEQUENCE [LARGE SCALE GENOMIC DNA]</scope>
</reference>
<feature type="compositionally biased region" description="Low complexity" evidence="1">
    <location>
        <begin position="228"/>
        <end position="246"/>
    </location>
</feature>
<evidence type="ECO:0000313" key="4">
    <source>
        <dbReference type="Proteomes" id="UP001189429"/>
    </source>
</evidence>
<organism evidence="3 4">
    <name type="scientific">Prorocentrum cordatum</name>
    <dbReference type="NCBI Taxonomy" id="2364126"/>
    <lineage>
        <taxon>Eukaryota</taxon>
        <taxon>Sar</taxon>
        <taxon>Alveolata</taxon>
        <taxon>Dinophyceae</taxon>
        <taxon>Prorocentrales</taxon>
        <taxon>Prorocentraceae</taxon>
        <taxon>Prorocentrum</taxon>
    </lineage>
</organism>
<proteinExistence type="predicted"/>
<feature type="region of interest" description="Disordered" evidence="1">
    <location>
        <begin position="164"/>
        <end position="259"/>
    </location>
</feature>
<protein>
    <submittedName>
        <fullName evidence="3">Uncharacterized protein</fullName>
    </submittedName>
</protein>
<name>A0ABN9VFG8_9DINO</name>
<feature type="chain" id="PRO_5045430832" evidence="2">
    <location>
        <begin position="19"/>
        <end position="259"/>
    </location>
</feature>
<evidence type="ECO:0000256" key="1">
    <source>
        <dbReference type="SAM" id="MobiDB-lite"/>
    </source>
</evidence>
<keyword evidence="2" id="KW-0732">Signal</keyword>
<keyword evidence="4" id="KW-1185">Reference proteome</keyword>
<feature type="signal peptide" evidence="2">
    <location>
        <begin position="1"/>
        <end position="18"/>
    </location>
</feature>
<feature type="compositionally biased region" description="Low complexity" evidence="1">
    <location>
        <begin position="164"/>
        <end position="220"/>
    </location>
</feature>
<dbReference type="Proteomes" id="UP001189429">
    <property type="component" value="Unassembled WGS sequence"/>
</dbReference>
<evidence type="ECO:0000313" key="3">
    <source>
        <dbReference type="EMBL" id="CAK0871856.1"/>
    </source>
</evidence>
<dbReference type="EMBL" id="CAUYUJ010017110">
    <property type="protein sequence ID" value="CAK0871856.1"/>
    <property type="molecule type" value="Genomic_DNA"/>
</dbReference>
<accession>A0ABN9VFG8</accession>
<evidence type="ECO:0000256" key="2">
    <source>
        <dbReference type="SAM" id="SignalP"/>
    </source>
</evidence>
<gene>
    <name evidence="3" type="ORF">PCOR1329_LOCUS57528</name>
</gene>